<evidence type="ECO:0008006" key="8">
    <source>
        <dbReference type="Google" id="ProtNLM"/>
    </source>
</evidence>
<feature type="binding site" evidence="2">
    <location>
        <position position="99"/>
    </location>
    <ligand>
        <name>Fe cation</name>
        <dbReference type="ChEBI" id="CHEBI:24875"/>
    </ligand>
</feature>
<dbReference type="PIRSF" id="PIRSF006232">
    <property type="entry name" value="Pirin"/>
    <property type="match status" value="1"/>
</dbReference>
<evidence type="ECO:0000313" key="6">
    <source>
        <dbReference type="EMBL" id="ODV89860.1"/>
    </source>
</evidence>
<dbReference type="CDD" id="cd02247">
    <property type="entry name" value="cupin_pirin_C"/>
    <property type="match status" value="1"/>
</dbReference>
<feature type="domain" description="Pirin C-terminal" evidence="5">
    <location>
        <begin position="174"/>
        <end position="288"/>
    </location>
</feature>
<gene>
    <name evidence="6" type="ORF">CANCADRAFT_25374</name>
</gene>
<dbReference type="Pfam" id="PF05726">
    <property type="entry name" value="Pirin_C"/>
    <property type="match status" value="1"/>
</dbReference>
<dbReference type="InterPro" id="IPR003829">
    <property type="entry name" value="Pirin_N_dom"/>
</dbReference>
<dbReference type="InterPro" id="IPR008778">
    <property type="entry name" value="Pirin_C_dom"/>
</dbReference>
<dbReference type="PANTHER" id="PTHR13903">
    <property type="entry name" value="PIRIN-RELATED"/>
    <property type="match status" value="1"/>
</dbReference>
<feature type="domain" description="Pirin N-terminal" evidence="4">
    <location>
        <begin position="21"/>
        <end position="118"/>
    </location>
</feature>
<comment type="similarity">
    <text evidence="1 3">Belongs to the pirin family.</text>
</comment>
<dbReference type="SUPFAM" id="SSF51182">
    <property type="entry name" value="RmlC-like cupins"/>
    <property type="match status" value="1"/>
</dbReference>
<feature type="binding site" evidence="2">
    <location>
        <position position="55"/>
    </location>
    <ligand>
        <name>Fe cation</name>
        <dbReference type="ChEBI" id="CHEBI:24875"/>
    </ligand>
</feature>
<dbReference type="EMBL" id="KV453842">
    <property type="protein sequence ID" value="ODV89860.1"/>
    <property type="molecule type" value="Genomic_DNA"/>
</dbReference>
<feature type="binding site" evidence="2">
    <location>
        <position position="101"/>
    </location>
    <ligand>
        <name>Fe cation</name>
        <dbReference type="ChEBI" id="CHEBI:24875"/>
    </ligand>
</feature>
<dbReference type="GO" id="GO:0046872">
    <property type="term" value="F:metal ion binding"/>
    <property type="evidence" value="ECO:0007669"/>
    <property type="project" value="UniProtKB-KW"/>
</dbReference>
<accession>A0A1E4TDM3</accession>
<name>A0A1E4TDM3_9ASCO</name>
<proteinExistence type="inferred from homology"/>
<dbReference type="PANTHER" id="PTHR13903:SF8">
    <property type="entry name" value="PIRIN"/>
    <property type="match status" value="1"/>
</dbReference>
<keyword evidence="2" id="KW-0479">Metal-binding</keyword>
<sequence length="304" mass="33621">MRSRIIDKVFLAAEQAEGVGARVRRSIGSRSARNFSPFLMLDHFSVSPKAGFPDHPHRGMETITYVLEGQIQHEDFTGSKGTLNPGDLQFMTAGKGIVHAEMPVPDSDKNIVGMQLWVDLPLRLKNTAPRYRDLHSGEIPCNKDPDTAAIVRVISGQSHGVDSIRELSYTTVWYLDFTLRPGANIEQLLPEGYNAFVYVLEGEAVVGGTSVAQYNCALLTNKPGENGITLSVPDIEEVDSSEHQKETRLILVAGEILDQPIVQYGPFVVTSMEEVQQAFLDYQTGRNGFEKSVGWQSEIGQRLM</sequence>
<protein>
    <recommendedName>
        <fullName evidence="8">Pirin</fullName>
    </recommendedName>
</protein>
<dbReference type="AlphaFoldDB" id="A0A1E4TDM3"/>
<dbReference type="InterPro" id="IPR011051">
    <property type="entry name" value="RmlC_Cupin_sf"/>
</dbReference>
<evidence type="ECO:0000313" key="7">
    <source>
        <dbReference type="Proteomes" id="UP000095023"/>
    </source>
</evidence>
<dbReference type="InterPro" id="IPR012093">
    <property type="entry name" value="Pirin"/>
</dbReference>
<dbReference type="Gene3D" id="2.60.120.10">
    <property type="entry name" value="Jelly Rolls"/>
    <property type="match status" value="2"/>
</dbReference>
<dbReference type="Proteomes" id="UP000095023">
    <property type="component" value="Unassembled WGS sequence"/>
</dbReference>
<organism evidence="6 7">
    <name type="scientific">Tortispora caseinolytica NRRL Y-17796</name>
    <dbReference type="NCBI Taxonomy" id="767744"/>
    <lineage>
        <taxon>Eukaryota</taxon>
        <taxon>Fungi</taxon>
        <taxon>Dikarya</taxon>
        <taxon>Ascomycota</taxon>
        <taxon>Saccharomycotina</taxon>
        <taxon>Trigonopsidomycetes</taxon>
        <taxon>Trigonopsidales</taxon>
        <taxon>Trigonopsidaceae</taxon>
        <taxon>Tortispora</taxon>
    </lineage>
</organism>
<evidence type="ECO:0000259" key="4">
    <source>
        <dbReference type="Pfam" id="PF02678"/>
    </source>
</evidence>
<dbReference type="CDD" id="cd02909">
    <property type="entry name" value="cupin_pirin_N"/>
    <property type="match status" value="1"/>
</dbReference>
<comment type="cofactor">
    <cofactor evidence="2">
        <name>Fe cation</name>
        <dbReference type="ChEBI" id="CHEBI:24875"/>
    </cofactor>
    <text evidence="2">Binds 1 Fe cation per subunit.</text>
</comment>
<keyword evidence="7" id="KW-1185">Reference proteome</keyword>
<dbReference type="OrthoDB" id="198735at2759"/>
<reference evidence="7" key="1">
    <citation type="submission" date="2016-02" db="EMBL/GenBank/DDBJ databases">
        <title>Comparative genomics of biotechnologically important yeasts.</title>
        <authorList>
            <consortium name="DOE Joint Genome Institute"/>
            <person name="Riley R."/>
            <person name="Haridas S."/>
            <person name="Wolfe K.H."/>
            <person name="Lopes M.R."/>
            <person name="Hittinger C.T."/>
            <person name="Goker M."/>
            <person name="Salamov A."/>
            <person name="Wisecaver J."/>
            <person name="Long T.M."/>
            <person name="Aerts A.L."/>
            <person name="Barry K."/>
            <person name="Choi C."/>
            <person name="Clum A."/>
            <person name="Coughlan A.Y."/>
            <person name="Deshpande S."/>
            <person name="Douglass A.P."/>
            <person name="Hanson S.J."/>
            <person name="Klenk H.-P."/>
            <person name="Labutti K."/>
            <person name="Lapidus A."/>
            <person name="Lindquist E."/>
            <person name="Lipzen A."/>
            <person name="Meier-Kolthoff J.P."/>
            <person name="Ohm R.A."/>
            <person name="Otillar R.P."/>
            <person name="Pangilinan J."/>
            <person name="Peng Y."/>
            <person name="Rokas A."/>
            <person name="Rosa C.A."/>
            <person name="Scheuner C."/>
            <person name="Sibirny A.A."/>
            <person name="Slot J.C."/>
            <person name="Stielow J.B."/>
            <person name="Sun H."/>
            <person name="Kurtzman C.P."/>
            <person name="Blackwell M."/>
            <person name="Jeffries T.W."/>
            <person name="Grigoriev I.V."/>
        </authorList>
    </citation>
    <scope>NUCLEOTIDE SEQUENCE [LARGE SCALE GENOMIC DNA]</scope>
    <source>
        <strain evidence="7">NRRL Y-17796</strain>
    </source>
</reference>
<keyword evidence="2" id="KW-0408">Iron</keyword>
<evidence type="ECO:0000256" key="2">
    <source>
        <dbReference type="PIRSR" id="PIRSR006232-1"/>
    </source>
</evidence>
<dbReference type="InterPro" id="IPR014710">
    <property type="entry name" value="RmlC-like_jellyroll"/>
</dbReference>
<evidence type="ECO:0000256" key="3">
    <source>
        <dbReference type="RuleBase" id="RU003457"/>
    </source>
</evidence>
<evidence type="ECO:0000256" key="1">
    <source>
        <dbReference type="ARBA" id="ARBA00008416"/>
    </source>
</evidence>
<evidence type="ECO:0000259" key="5">
    <source>
        <dbReference type="Pfam" id="PF05726"/>
    </source>
</evidence>
<feature type="binding site" evidence="2">
    <location>
        <position position="57"/>
    </location>
    <ligand>
        <name>Fe cation</name>
        <dbReference type="ChEBI" id="CHEBI:24875"/>
    </ligand>
</feature>
<dbReference type="Pfam" id="PF02678">
    <property type="entry name" value="Pirin"/>
    <property type="match status" value="1"/>
</dbReference>